<evidence type="ECO:0000313" key="14">
    <source>
        <dbReference type="Proteomes" id="UP000824242"/>
    </source>
</evidence>
<dbReference type="Gene3D" id="3.40.50.720">
    <property type="entry name" value="NAD(P)-binding Rossmann-like Domain"/>
    <property type="match status" value="1"/>
</dbReference>
<evidence type="ECO:0000256" key="8">
    <source>
        <dbReference type="ARBA" id="ARBA00023154"/>
    </source>
</evidence>
<dbReference type="Pfam" id="PF05173">
    <property type="entry name" value="DapB_C"/>
    <property type="match status" value="1"/>
</dbReference>
<feature type="binding site" evidence="9">
    <location>
        <begin position="9"/>
        <end position="14"/>
    </location>
    <ligand>
        <name>NAD(+)</name>
        <dbReference type="ChEBI" id="CHEBI:57540"/>
    </ligand>
</feature>
<evidence type="ECO:0000256" key="4">
    <source>
        <dbReference type="ARBA" id="ARBA00022857"/>
    </source>
</evidence>
<keyword evidence="3 9" id="KW-0028">Amino-acid biosynthesis</keyword>
<comment type="caution">
    <text evidence="9">Lacks conserved residue(s) required for the propagation of feature annotation.</text>
</comment>
<dbReference type="GO" id="GO:0050661">
    <property type="term" value="F:NADP binding"/>
    <property type="evidence" value="ECO:0007669"/>
    <property type="project" value="UniProtKB-UniRule"/>
</dbReference>
<dbReference type="AlphaFoldDB" id="A0A9D1ALU7"/>
<dbReference type="InterPro" id="IPR023940">
    <property type="entry name" value="DHDPR_bac"/>
</dbReference>
<dbReference type="GO" id="GO:0019877">
    <property type="term" value="P:diaminopimelate biosynthetic process"/>
    <property type="evidence" value="ECO:0007669"/>
    <property type="project" value="UniProtKB-UniRule"/>
</dbReference>
<organism evidence="13 14">
    <name type="scientific">Candidatus Caccousia avicola</name>
    <dbReference type="NCBI Taxonomy" id="2840721"/>
    <lineage>
        <taxon>Bacteria</taxon>
        <taxon>Bacillati</taxon>
        <taxon>Bacillota</taxon>
        <taxon>Clostridia</taxon>
        <taxon>Eubacteriales</taxon>
        <taxon>Oscillospiraceae</taxon>
        <taxon>Oscillospiraceae incertae sedis</taxon>
        <taxon>Candidatus Caccousia</taxon>
    </lineage>
</organism>
<proteinExistence type="inferred from homology"/>
<comment type="caution">
    <text evidence="13">The sequence shown here is derived from an EMBL/GenBank/DDBJ whole genome shotgun (WGS) entry which is preliminary data.</text>
</comment>
<dbReference type="CDD" id="cd02274">
    <property type="entry name" value="DHDPR_N"/>
    <property type="match status" value="1"/>
</dbReference>
<evidence type="ECO:0000256" key="7">
    <source>
        <dbReference type="ARBA" id="ARBA00023027"/>
    </source>
</evidence>
<dbReference type="Gene3D" id="3.30.360.10">
    <property type="entry name" value="Dihydrodipicolinate Reductase, domain 2"/>
    <property type="match status" value="1"/>
</dbReference>
<feature type="binding site" evidence="9">
    <location>
        <begin position="86"/>
        <end position="88"/>
    </location>
    <ligand>
        <name>NAD(+)</name>
        <dbReference type="ChEBI" id="CHEBI:57540"/>
    </ligand>
</feature>
<dbReference type="GO" id="GO:0051287">
    <property type="term" value="F:NAD binding"/>
    <property type="evidence" value="ECO:0007669"/>
    <property type="project" value="UniProtKB-UniRule"/>
</dbReference>
<reference evidence="13" key="1">
    <citation type="submission" date="2020-10" db="EMBL/GenBank/DDBJ databases">
        <authorList>
            <person name="Gilroy R."/>
        </authorList>
    </citation>
    <scope>NUCLEOTIDE SEQUENCE</scope>
    <source>
        <strain evidence="13">ChiSxjej1B13-7958</strain>
    </source>
</reference>
<evidence type="ECO:0000259" key="12">
    <source>
        <dbReference type="Pfam" id="PF05173"/>
    </source>
</evidence>
<sequence length="253" mass="27486">MKTRILLSGCSGKMGHAVSALVEERDDCEICAGIDLSSTGHEGYPVYSSIFDFPGEADVLIDFSHPSVLASLLEYGKQHHLPLVLCTTGYSKEQTESVRAASAEIPVFSSGNMSLGINLLIELSKKAAQVLGEGFDIEIVEMHHNQKIDAPSGTALMLADAISEVEPQPMTYQYDRHSRRAKRERNEIGIHSVRGGTIVGEHEVIFAGHHEVIRLSHSAYSKEVFAAGAVNAAVFLSTQKPGMYQMSDLLSQT</sequence>
<evidence type="ECO:0000256" key="1">
    <source>
        <dbReference type="ARBA" id="ARBA00006642"/>
    </source>
</evidence>
<name>A0A9D1ALU7_9FIRM</name>
<comment type="subunit">
    <text evidence="9">Homotetramer.</text>
</comment>
<keyword evidence="6 9" id="KW-0560">Oxidoreductase</keyword>
<keyword evidence="4 9" id="KW-0521">NADP</keyword>
<feature type="binding site" evidence="9">
    <location>
        <begin position="153"/>
        <end position="154"/>
    </location>
    <ligand>
        <name>(S)-2,3,4,5-tetrahydrodipicolinate</name>
        <dbReference type="ChEBI" id="CHEBI:16845"/>
    </ligand>
</feature>
<dbReference type="GO" id="GO:0008839">
    <property type="term" value="F:4-hydroxy-tetrahydrodipicolinate reductase"/>
    <property type="evidence" value="ECO:0007669"/>
    <property type="project" value="UniProtKB-UniRule"/>
</dbReference>
<dbReference type="FunFam" id="3.30.360.10:FF:000009">
    <property type="entry name" value="4-hydroxy-tetrahydrodipicolinate reductase"/>
    <property type="match status" value="1"/>
</dbReference>
<evidence type="ECO:0000256" key="6">
    <source>
        <dbReference type="ARBA" id="ARBA00023002"/>
    </source>
</evidence>
<dbReference type="HAMAP" id="MF_00102">
    <property type="entry name" value="DapB"/>
    <property type="match status" value="1"/>
</dbReference>
<evidence type="ECO:0000256" key="10">
    <source>
        <dbReference type="NCBIfam" id="TIGR00036"/>
    </source>
</evidence>
<dbReference type="GO" id="GO:0005829">
    <property type="term" value="C:cytosol"/>
    <property type="evidence" value="ECO:0007669"/>
    <property type="project" value="TreeGrafter"/>
</dbReference>
<dbReference type="EMBL" id="DVGZ01000041">
    <property type="protein sequence ID" value="HIR46871.1"/>
    <property type="molecule type" value="Genomic_DNA"/>
</dbReference>
<feature type="domain" description="Dihydrodipicolinate reductase N-terminal" evidence="11">
    <location>
        <begin position="4"/>
        <end position="113"/>
    </location>
</feature>
<dbReference type="GO" id="GO:0009089">
    <property type="term" value="P:lysine biosynthetic process via diaminopimelate"/>
    <property type="evidence" value="ECO:0007669"/>
    <property type="project" value="UniProtKB-UniRule"/>
</dbReference>
<feature type="binding site" evidence="9">
    <location>
        <position position="35"/>
    </location>
    <ligand>
        <name>NAD(+)</name>
        <dbReference type="ChEBI" id="CHEBI:57540"/>
    </ligand>
</feature>
<keyword evidence="5 9" id="KW-0220">Diaminopimelate biosynthesis</keyword>
<keyword evidence="8 9" id="KW-0457">Lysine biosynthesis</keyword>
<gene>
    <name evidence="9" type="primary">dapB</name>
    <name evidence="13" type="ORF">IAB89_04300</name>
</gene>
<comment type="subcellular location">
    <subcellularLocation>
        <location evidence="9">Cytoplasm</location>
    </subcellularLocation>
</comment>
<dbReference type="PROSITE" id="PS01298">
    <property type="entry name" value="DAPB"/>
    <property type="match status" value="1"/>
</dbReference>
<dbReference type="SUPFAM" id="SSF51735">
    <property type="entry name" value="NAD(P)-binding Rossmann-fold domains"/>
    <property type="match status" value="1"/>
</dbReference>
<protein>
    <recommendedName>
        <fullName evidence="9 10">4-hydroxy-tetrahydrodipicolinate reductase</fullName>
        <shortName evidence="9">HTPA reductase</shortName>
        <ecNumber evidence="9 10">1.17.1.8</ecNumber>
    </recommendedName>
</protein>
<feature type="binding site" evidence="9">
    <location>
        <begin position="110"/>
        <end position="113"/>
    </location>
    <ligand>
        <name>NAD(+)</name>
        <dbReference type="ChEBI" id="CHEBI:57540"/>
    </ligand>
</feature>
<feature type="binding site" evidence="9">
    <location>
        <position position="144"/>
    </location>
    <ligand>
        <name>(S)-2,3,4,5-tetrahydrodipicolinate</name>
        <dbReference type="ChEBI" id="CHEBI:16845"/>
    </ligand>
</feature>
<dbReference type="SUPFAM" id="SSF55347">
    <property type="entry name" value="Glyceraldehyde-3-phosphate dehydrogenase-like, C-terminal domain"/>
    <property type="match status" value="1"/>
</dbReference>
<keyword evidence="2 9" id="KW-0963">Cytoplasm</keyword>
<dbReference type="InterPro" id="IPR036291">
    <property type="entry name" value="NAD(P)-bd_dom_sf"/>
</dbReference>
<dbReference type="PANTHER" id="PTHR20836">
    <property type="entry name" value="DIHYDRODIPICOLINATE REDUCTASE"/>
    <property type="match status" value="1"/>
</dbReference>
<feature type="active site" description="Proton donor/acceptor" evidence="9">
    <location>
        <position position="143"/>
    </location>
</feature>
<evidence type="ECO:0000313" key="13">
    <source>
        <dbReference type="EMBL" id="HIR46871.1"/>
    </source>
</evidence>
<dbReference type="NCBIfam" id="TIGR00036">
    <property type="entry name" value="dapB"/>
    <property type="match status" value="1"/>
</dbReference>
<keyword evidence="7 9" id="KW-0520">NAD</keyword>
<comment type="pathway">
    <text evidence="9">Amino-acid biosynthesis; L-lysine biosynthesis via DAP pathway; (S)-tetrahydrodipicolinate from L-aspartate: step 4/4.</text>
</comment>
<feature type="domain" description="Dihydrodipicolinate reductase C-terminal" evidence="12">
    <location>
        <begin position="116"/>
        <end position="250"/>
    </location>
</feature>
<evidence type="ECO:0000259" key="11">
    <source>
        <dbReference type="Pfam" id="PF01113"/>
    </source>
</evidence>
<dbReference type="GO" id="GO:0016726">
    <property type="term" value="F:oxidoreductase activity, acting on CH or CH2 groups, NAD or NADP as acceptor"/>
    <property type="evidence" value="ECO:0007669"/>
    <property type="project" value="UniProtKB-UniRule"/>
</dbReference>
<dbReference type="PIRSF" id="PIRSF000161">
    <property type="entry name" value="DHPR"/>
    <property type="match status" value="1"/>
</dbReference>
<comment type="caution">
    <text evidence="9">Was originally thought to be a dihydrodipicolinate reductase (DHDPR), catalyzing the conversion of dihydrodipicolinate to tetrahydrodipicolinate. However, it was shown in E.coli that the substrate of the enzymatic reaction is not dihydrodipicolinate (DHDP) but in fact (2S,4S)-4-hydroxy-2,3,4,5-tetrahydrodipicolinic acid (HTPA), the product released by the DapA-catalyzed reaction.</text>
</comment>
<reference evidence="13" key="2">
    <citation type="journal article" date="2021" name="PeerJ">
        <title>Extensive microbial diversity within the chicken gut microbiome revealed by metagenomics and culture.</title>
        <authorList>
            <person name="Gilroy R."/>
            <person name="Ravi A."/>
            <person name="Getino M."/>
            <person name="Pursley I."/>
            <person name="Horton D.L."/>
            <person name="Alikhan N.F."/>
            <person name="Baker D."/>
            <person name="Gharbi K."/>
            <person name="Hall N."/>
            <person name="Watson M."/>
            <person name="Adriaenssens E.M."/>
            <person name="Foster-Nyarko E."/>
            <person name="Jarju S."/>
            <person name="Secka A."/>
            <person name="Antonio M."/>
            <person name="Oren A."/>
            <person name="Chaudhuri R.R."/>
            <person name="La Ragione R."/>
            <person name="Hildebrand F."/>
            <person name="Pallen M.J."/>
        </authorList>
    </citation>
    <scope>NUCLEOTIDE SEQUENCE</scope>
    <source>
        <strain evidence="13">ChiSxjej1B13-7958</strain>
    </source>
</reference>
<feature type="active site" description="Proton donor" evidence="9">
    <location>
        <position position="147"/>
    </location>
</feature>
<accession>A0A9D1ALU7</accession>
<dbReference type="InterPro" id="IPR000846">
    <property type="entry name" value="DapB_N"/>
</dbReference>
<dbReference type="EC" id="1.17.1.8" evidence="9 10"/>
<evidence type="ECO:0000256" key="9">
    <source>
        <dbReference type="HAMAP-Rule" id="MF_00102"/>
    </source>
</evidence>
<evidence type="ECO:0000256" key="2">
    <source>
        <dbReference type="ARBA" id="ARBA00022490"/>
    </source>
</evidence>
<dbReference type="Pfam" id="PF01113">
    <property type="entry name" value="DapB_N"/>
    <property type="match status" value="1"/>
</dbReference>
<comment type="function">
    <text evidence="9">Catalyzes the conversion of 4-hydroxy-tetrahydrodipicolinate (HTPA) to tetrahydrodipicolinate.</text>
</comment>
<dbReference type="PANTHER" id="PTHR20836:SF7">
    <property type="entry name" value="4-HYDROXY-TETRAHYDRODIPICOLINATE REDUCTASE"/>
    <property type="match status" value="1"/>
</dbReference>
<dbReference type="InterPro" id="IPR022663">
    <property type="entry name" value="DapB_C"/>
</dbReference>
<evidence type="ECO:0000256" key="5">
    <source>
        <dbReference type="ARBA" id="ARBA00022915"/>
    </source>
</evidence>
<comment type="catalytic activity">
    <reaction evidence="9">
        <text>(S)-2,3,4,5-tetrahydrodipicolinate + NADP(+) + H2O = (2S,4S)-4-hydroxy-2,3,4,5-tetrahydrodipicolinate + NADPH + H(+)</text>
        <dbReference type="Rhea" id="RHEA:35331"/>
        <dbReference type="ChEBI" id="CHEBI:15377"/>
        <dbReference type="ChEBI" id="CHEBI:15378"/>
        <dbReference type="ChEBI" id="CHEBI:16845"/>
        <dbReference type="ChEBI" id="CHEBI:57783"/>
        <dbReference type="ChEBI" id="CHEBI:58349"/>
        <dbReference type="ChEBI" id="CHEBI:67139"/>
        <dbReference type="EC" id="1.17.1.8"/>
    </reaction>
</comment>
<comment type="catalytic activity">
    <reaction evidence="9">
        <text>(S)-2,3,4,5-tetrahydrodipicolinate + NAD(+) + H2O = (2S,4S)-4-hydroxy-2,3,4,5-tetrahydrodipicolinate + NADH + H(+)</text>
        <dbReference type="Rhea" id="RHEA:35323"/>
        <dbReference type="ChEBI" id="CHEBI:15377"/>
        <dbReference type="ChEBI" id="CHEBI:15378"/>
        <dbReference type="ChEBI" id="CHEBI:16845"/>
        <dbReference type="ChEBI" id="CHEBI:57540"/>
        <dbReference type="ChEBI" id="CHEBI:57945"/>
        <dbReference type="ChEBI" id="CHEBI:67139"/>
        <dbReference type="EC" id="1.17.1.8"/>
    </reaction>
</comment>
<comment type="similarity">
    <text evidence="1 9">Belongs to the DapB family.</text>
</comment>
<dbReference type="InterPro" id="IPR022664">
    <property type="entry name" value="DapB_N_CS"/>
</dbReference>
<evidence type="ECO:0000256" key="3">
    <source>
        <dbReference type="ARBA" id="ARBA00022605"/>
    </source>
</evidence>
<dbReference type="Proteomes" id="UP000824242">
    <property type="component" value="Unassembled WGS sequence"/>
</dbReference>